<evidence type="ECO:0000313" key="2">
    <source>
        <dbReference type="Proteomes" id="UP000324800"/>
    </source>
</evidence>
<comment type="caution">
    <text evidence="1">The sequence shown here is derived from an EMBL/GenBank/DDBJ whole genome shotgun (WGS) entry which is preliminary data.</text>
</comment>
<name>A0A5J4TT20_9EUKA</name>
<dbReference type="EMBL" id="SNRW01025545">
    <property type="protein sequence ID" value="KAA6361444.1"/>
    <property type="molecule type" value="Genomic_DNA"/>
</dbReference>
<feature type="non-terminal residue" evidence="1">
    <location>
        <position position="517"/>
    </location>
</feature>
<gene>
    <name evidence="1" type="ORF">EZS28_043029</name>
</gene>
<evidence type="ECO:0000313" key="1">
    <source>
        <dbReference type="EMBL" id="KAA6361444.1"/>
    </source>
</evidence>
<protein>
    <submittedName>
        <fullName evidence="1">Uncharacterized protein</fullName>
    </submittedName>
</protein>
<proteinExistence type="predicted"/>
<accession>A0A5J4TT20</accession>
<dbReference type="Proteomes" id="UP000324800">
    <property type="component" value="Unassembled WGS sequence"/>
</dbReference>
<organism evidence="1 2">
    <name type="scientific">Streblomastix strix</name>
    <dbReference type="NCBI Taxonomy" id="222440"/>
    <lineage>
        <taxon>Eukaryota</taxon>
        <taxon>Metamonada</taxon>
        <taxon>Preaxostyla</taxon>
        <taxon>Oxymonadida</taxon>
        <taxon>Streblomastigidae</taxon>
        <taxon>Streblomastix</taxon>
    </lineage>
</organism>
<feature type="non-terminal residue" evidence="1">
    <location>
        <position position="1"/>
    </location>
</feature>
<sequence length="517" mass="57389">LGPGGGAKTGQYLKIIDNNFNNNKAQYGGSIVFEGAQSQFLFNNTNFDRDASYFGRGNNLYFEYNGIELTQNLLIQENFQNSRSKTPRPKIGSETILLGEYDWLLQGIYINVYVDKNSRATEPDGTIGNEFKTINETLIVGDKSQGSLLNVIVTNNNYTETYLDVGSIQMIVNGGTREGTVISFSGVVPTTQAHVRVTNGSIEFKTTTIRLTHPDHSFVLVQGLGIVQFTSNTIIDEVESFQKSGRLGIINGGSIGITDNSTMNGLRLTHEYQELNKNKNINNNIKKNEVEDFDFCTWKTGMIDVSSQGYVSIQSSSISNIGSSIVTLKGKSTFTTSGSDFTSNGVFHLEAPWFEQNVHCEGAGIVNIINLQTQGKTEQNASSLWVDNDDCELQGLAAEVESELFVPEYYEVKAKKASQNRYEVQFTGLKWTSCKIGFDIYEQSGKKTRNHTRGQLDSINNAGEIGIANIDRDRVKSEFEWRAAITFGKHGRTEGLILFGDGLLRVTDYLVLFIIFF</sequence>
<reference evidence="1 2" key="1">
    <citation type="submission" date="2019-03" db="EMBL/GenBank/DDBJ databases">
        <title>Single cell metagenomics reveals metabolic interactions within the superorganism composed of flagellate Streblomastix strix and complex community of Bacteroidetes bacteria on its surface.</title>
        <authorList>
            <person name="Treitli S.C."/>
            <person name="Kolisko M."/>
            <person name="Husnik F."/>
            <person name="Keeling P."/>
            <person name="Hampl V."/>
        </authorList>
    </citation>
    <scope>NUCLEOTIDE SEQUENCE [LARGE SCALE GENOMIC DNA]</scope>
    <source>
        <strain evidence="1">ST1C</strain>
    </source>
</reference>
<dbReference type="AlphaFoldDB" id="A0A5J4TT20"/>